<name>A0A5D0HFH2_9FLAO</name>
<dbReference type="EMBL" id="VSDQ01000729">
    <property type="protein sequence ID" value="TYA70041.1"/>
    <property type="molecule type" value="Genomic_DNA"/>
</dbReference>
<comment type="caution">
    <text evidence="2">The sequence shown here is derived from an EMBL/GenBank/DDBJ whole genome shotgun (WGS) entry which is preliminary data.</text>
</comment>
<feature type="transmembrane region" description="Helical" evidence="1">
    <location>
        <begin position="6"/>
        <end position="25"/>
    </location>
</feature>
<protein>
    <submittedName>
        <fullName evidence="2">DUF4271 domain-containing protein</fullName>
    </submittedName>
</protein>
<dbReference type="OrthoDB" id="1438590at2"/>
<dbReference type="Proteomes" id="UP000323930">
    <property type="component" value="Unassembled WGS sequence"/>
</dbReference>
<keyword evidence="1" id="KW-0812">Transmembrane</keyword>
<proteinExistence type="predicted"/>
<feature type="transmembrane region" description="Helical" evidence="1">
    <location>
        <begin position="159"/>
        <end position="179"/>
    </location>
</feature>
<evidence type="ECO:0000313" key="3">
    <source>
        <dbReference type="Proteomes" id="UP000323930"/>
    </source>
</evidence>
<accession>A0A5D0HFH2</accession>
<evidence type="ECO:0000256" key="1">
    <source>
        <dbReference type="SAM" id="Phobius"/>
    </source>
</evidence>
<feature type="transmembrane region" description="Helical" evidence="1">
    <location>
        <begin position="136"/>
        <end position="153"/>
    </location>
</feature>
<feature type="transmembrane region" description="Helical" evidence="1">
    <location>
        <begin position="191"/>
        <end position="212"/>
    </location>
</feature>
<feature type="transmembrane region" description="Helical" evidence="1">
    <location>
        <begin position="93"/>
        <end position="115"/>
    </location>
</feature>
<keyword evidence="3" id="KW-1185">Reference proteome</keyword>
<dbReference type="InterPro" id="IPR025367">
    <property type="entry name" value="DUF4271"/>
</dbReference>
<gene>
    <name evidence="2" type="ORF">FUA24_22405</name>
</gene>
<keyword evidence="1" id="KW-1133">Transmembrane helix</keyword>
<dbReference type="RefSeq" id="WP_148545378.1">
    <property type="nucleotide sequence ID" value="NZ_VSDQ01000729.1"/>
</dbReference>
<reference evidence="2 3" key="1">
    <citation type="submission" date="2019-08" db="EMBL/GenBank/DDBJ databases">
        <title>Seonamhaeicola sediminis sp. nov., isolated from marine sediment.</title>
        <authorList>
            <person name="Cao W.R."/>
        </authorList>
    </citation>
    <scope>NUCLEOTIDE SEQUENCE [LARGE SCALE GENOMIC DNA]</scope>
    <source>
        <strain evidence="2 3">B011</strain>
    </source>
</reference>
<evidence type="ECO:0000313" key="2">
    <source>
        <dbReference type="EMBL" id="TYA70041.1"/>
    </source>
</evidence>
<organism evidence="2 3">
    <name type="scientific">Seonamhaeicola marinus</name>
    <dbReference type="NCBI Taxonomy" id="1912246"/>
    <lineage>
        <taxon>Bacteria</taxon>
        <taxon>Pseudomonadati</taxon>
        <taxon>Bacteroidota</taxon>
        <taxon>Flavobacteriia</taxon>
        <taxon>Flavobacteriales</taxon>
        <taxon>Flavobacteriaceae</taxon>
    </lineage>
</organism>
<sequence length="214" mass="24936">MLREIVSNELFTVLLVIGLVFVAIAKLSSPKRFNDFVYVIGNSKYLKIYSKDQKFFDRFDALLFCNLIICASVFIYLIYGYAYDVKQISSEVLFKIVFGIGSLILIKVLLERLVASLFEFDKLMDDYQFQKISYKNYLGLLLLPINAIILYNVDLSLPLIYIMIIFLLIVNIIGVITSFKTHQSFIKHHFFYFILYLCALEIAPYVILYKVFLT</sequence>
<dbReference type="Pfam" id="PF14093">
    <property type="entry name" value="DUF4271"/>
    <property type="match status" value="1"/>
</dbReference>
<keyword evidence="1" id="KW-0472">Membrane</keyword>
<feature type="transmembrane region" description="Helical" evidence="1">
    <location>
        <begin position="61"/>
        <end position="81"/>
    </location>
</feature>
<dbReference type="AlphaFoldDB" id="A0A5D0HFH2"/>